<organism evidence="10 11">
    <name type="scientific">Anaplasma platys</name>
    <dbReference type="NCBI Taxonomy" id="949"/>
    <lineage>
        <taxon>Bacteria</taxon>
        <taxon>Pseudomonadati</taxon>
        <taxon>Pseudomonadota</taxon>
        <taxon>Alphaproteobacteria</taxon>
        <taxon>Rickettsiales</taxon>
        <taxon>Anaplasmataceae</taxon>
        <taxon>Anaplasma</taxon>
    </lineage>
</organism>
<dbReference type="HAMAP" id="MF_01228">
    <property type="entry name" value="Met_tRNA_synth_type2"/>
    <property type="match status" value="1"/>
</dbReference>
<dbReference type="FunFam" id="2.170.220.10:FF:000001">
    <property type="entry name" value="methionine--tRNA ligase, mitochondrial"/>
    <property type="match status" value="1"/>
</dbReference>
<evidence type="ECO:0000256" key="2">
    <source>
        <dbReference type="ARBA" id="ARBA00022741"/>
    </source>
</evidence>
<keyword evidence="11" id="KW-1185">Reference proteome</keyword>
<keyword evidence="4 7" id="KW-0648">Protein biosynthesis</keyword>
<dbReference type="InterPro" id="IPR009080">
    <property type="entry name" value="tRNAsynth_Ia_anticodon-bd"/>
</dbReference>
<name>A0A858PYY3_9RICK</name>
<evidence type="ECO:0000313" key="11">
    <source>
        <dbReference type="Proteomes" id="UP000500930"/>
    </source>
</evidence>
<protein>
    <recommendedName>
        <fullName evidence="7">Methionine--tRNA ligase</fullName>
        <ecNumber evidence="7">6.1.1.10</ecNumber>
    </recommendedName>
    <alternativeName>
        <fullName evidence="7">Methionyl-tRNA synthetase</fullName>
        <shortName evidence="7">MetRS</shortName>
    </alternativeName>
</protein>
<dbReference type="PANTHER" id="PTHR43326">
    <property type="entry name" value="METHIONYL-TRNA SYNTHETASE"/>
    <property type="match status" value="1"/>
</dbReference>
<comment type="catalytic activity">
    <reaction evidence="6 7">
        <text>tRNA(Met) + L-methionine + ATP = L-methionyl-tRNA(Met) + AMP + diphosphate</text>
        <dbReference type="Rhea" id="RHEA:13481"/>
        <dbReference type="Rhea" id="RHEA-COMP:9667"/>
        <dbReference type="Rhea" id="RHEA-COMP:9698"/>
        <dbReference type="ChEBI" id="CHEBI:30616"/>
        <dbReference type="ChEBI" id="CHEBI:33019"/>
        <dbReference type="ChEBI" id="CHEBI:57844"/>
        <dbReference type="ChEBI" id="CHEBI:78442"/>
        <dbReference type="ChEBI" id="CHEBI:78530"/>
        <dbReference type="ChEBI" id="CHEBI:456215"/>
        <dbReference type="EC" id="6.1.1.10"/>
    </reaction>
</comment>
<keyword evidence="1 7" id="KW-0436">Ligase</keyword>
<dbReference type="GO" id="GO:0005737">
    <property type="term" value="C:cytoplasm"/>
    <property type="evidence" value="ECO:0007669"/>
    <property type="project" value="UniProtKB-SubCell"/>
</dbReference>
<keyword evidence="3 7" id="KW-0067">ATP-binding</keyword>
<keyword evidence="5 7" id="KW-0030">Aminoacyl-tRNA synthetase</keyword>
<dbReference type="CDD" id="cd00814">
    <property type="entry name" value="MetRS_core"/>
    <property type="match status" value="1"/>
</dbReference>
<dbReference type="InterPro" id="IPR033911">
    <property type="entry name" value="MetRS_core"/>
</dbReference>
<accession>A0A858PYY3</accession>
<feature type="short sequence motif" description="'HIGH' region" evidence="7">
    <location>
        <begin position="13"/>
        <end position="23"/>
    </location>
</feature>
<dbReference type="GO" id="GO:0006431">
    <property type="term" value="P:methionyl-tRNA aminoacylation"/>
    <property type="evidence" value="ECO:0007669"/>
    <property type="project" value="UniProtKB-UniRule"/>
</dbReference>
<evidence type="ECO:0000256" key="5">
    <source>
        <dbReference type="ARBA" id="ARBA00023146"/>
    </source>
</evidence>
<evidence type="ECO:0000313" key="10">
    <source>
        <dbReference type="EMBL" id="QJC27826.1"/>
    </source>
</evidence>
<dbReference type="GO" id="GO:0005524">
    <property type="term" value="F:ATP binding"/>
    <property type="evidence" value="ECO:0007669"/>
    <property type="project" value="UniProtKB-UniRule"/>
</dbReference>
<comment type="similarity">
    <text evidence="7">Belongs to the class-I aminoacyl-tRNA synthetase family. MetG type 2B subfamily.</text>
</comment>
<dbReference type="Gene3D" id="1.10.730.10">
    <property type="entry name" value="Isoleucyl-tRNA Synthetase, Domain 1"/>
    <property type="match status" value="1"/>
</dbReference>
<evidence type="ECO:0000259" key="8">
    <source>
        <dbReference type="Pfam" id="PF09334"/>
    </source>
</evidence>
<dbReference type="Pfam" id="PF19303">
    <property type="entry name" value="Anticodon_3"/>
    <property type="match status" value="1"/>
</dbReference>
<keyword evidence="2 7" id="KW-0547">Nucleotide-binding</keyword>
<proteinExistence type="inferred from homology"/>
<dbReference type="InterPro" id="IPR041872">
    <property type="entry name" value="Anticodon_Met"/>
</dbReference>
<feature type="domain" description="Methionyl/Leucyl tRNA synthetase" evidence="8">
    <location>
        <begin position="7"/>
        <end position="147"/>
    </location>
</feature>
<evidence type="ECO:0000256" key="6">
    <source>
        <dbReference type="ARBA" id="ARBA00047364"/>
    </source>
</evidence>
<dbReference type="KEGG" id="aplt:ANPL_03890"/>
<feature type="domain" description="Methionyl-tRNA synthetase anticodon-binding" evidence="9">
    <location>
        <begin position="396"/>
        <end position="481"/>
    </location>
</feature>
<evidence type="ECO:0000256" key="3">
    <source>
        <dbReference type="ARBA" id="ARBA00022840"/>
    </source>
</evidence>
<dbReference type="AlphaFoldDB" id="A0A858PYY3"/>
<comment type="subunit">
    <text evidence="7">Monomer.</text>
</comment>
<evidence type="ECO:0000259" key="9">
    <source>
        <dbReference type="Pfam" id="PF19303"/>
    </source>
</evidence>
<dbReference type="InterPro" id="IPR015413">
    <property type="entry name" value="Methionyl/Leucyl_tRNA_Synth"/>
</dbReference>
<dbReference type="NCBIfam" id="NF008900">
    <property type="entry name" value="PRK12267.1"/>
    <property type="match status" value="1"/>
</dbReference>
<dbReference type="GO" id="GO:0004825">
    <property type="term" value="F:methionine-tRNA ligase activity"/>
    <property type="evidence" value="ECO:0007669"/>
    <property type="project" value="UniProtKB-UniRule"/>
</dbReference>
<dbReference type="InterPro" id="IPR023457">
    <property type="entry name" value="Met-tRNA_synth_2"/>
</dbReference>
<dbReference type="Pfam" id="PF09334">
    <property type="entry name" value="tRNA-synt_1g"/>
    <property type="match status" value="2"/>
</dbReference>
<keyword evidence="7" id="KW-0963">Cytoplasm</keyword>
<sequence length="510" mass="58517">MQMRRFYITTPTYYVNAPPHIGHFYSTLIADVMARFKAIDGFDVKFSTGTDEHGQKVEETARKSGIGVEKYVDTVSETFKELVRKSGFCCSDFIRTTETRHKNAVSALWNVLYSKGQIYLGHYSGFYSVRDETFYQERELVDGKAPTGAEVEWLEEPGYFFKLSEWQDDLLRFYKENPDFVVPVGRMNEVVRFVESGLRDLSVSRSKKHISWGIDVPGDKDHLVYVWVDALSNYLALTGFPDIHSEEYKNFWDGKTVTHIVGKDILRFHAVYWPALLMAAGLPLPKQVVAHGWWLNEGQKISKSLGNIIDPIAAMEEYGLENFRYFLLSETSFGNDASFSREGLKERVNCDLSNNFGNLVQRTVSLLHRECGGKIPEVPVDKLQGEEDLPAYGEIFARYRAYVEEYRFFEALKFILSLSAIANEYIARKAPWKLFKEDKEHANAVIFKLLEYIRCLAIMLQPFLPDAAARVLDQIAVPEEKRSFKYFAELNTSSVVLPAPVPVFSKFDRL</sequence>
<feature type="short sequence motif" description="'KMSKS' region" evidence="7">
    <location>
        <begin position="300"/>
        <end position="304"/>
    </location>
</feature>
<dbReference type="PRINTS" id="PR01041">
    <property type="entry name" value="TRNASYNTHMET"/>
</dbReference>
<comment type="caution">
    <text evidence="7">Lacks conserved residue(s) required for the propagation of feature annotation.</text>
</comment>
<evidence type="ECO:0000256" key="1">
    <source>
        <dbReference type="ARBA" id="ARBA00022598"/>
    </source>
</evidence>
<dbReference type="InterPro" id="IPR014729">
    <property type="entry name" value="Rossmann-like_a/b/a_fold"/>
</dbReference>
<dbReference type="SUPFAM" id="SSF52374">
    <property type="entry name" value="Nucleotidylyl transferase"/>
    <property type="match status" value="1"/>
</dbReference>
<dbReference type="EC" id="6.1.1.10" evidence="7"/>
<gene>
    <name evidence="7 10" type="primary">metG</name>
    <name evidence="10" type="ORF">ANPL_03890</name>
</gene>
<comment type="function">
    <text evidence="7">Is required not only for elongation of protein synthesis but also for the initiation of all mRNA translation through initiator tRNA(fMet) aminoacylation.</text>
</comment>
<dbReference type="PANTHER" id="PTHR43326:SF1">
    <property type="entry name" value="METHIONINE--TRNA LIGASE, MITOCHONDRIAL"/>
    <property type="match status" value="1"/>
</dbReference>
<comment type="subcellular location">
    <subcellularLocation>
        <location evidence="7">Cytoplasm</location>
    </subcellularLocation>
</comment>
<dbReference type="EMBL" id="CP046391">
    <property type="protein sequence ID" value="QJC27826.1"/>
    <property type="molecule type" value="Genomic_DNA"/>
</dbReference>
<dbReference type="Gene3D" id="3.40.50.620">
    <property type="entry name" value="HUPs"/>
    <property type="match status" value="1"/>
</dbReference>
<dbReference type="CDD" id="cd07957">
    <property type="entry name" value="Anticodon_Ia_Met"/>
    <property type="match status" value="1"/>
</dbReference>
<dbReference type="SUPFAM" id="SSF47323">
    <property type="entry name" value="Anticodon-binding domain of a subclass of class I aminoacyl-tRNA synthetases"/>
    <property type="match status" value="1"/>
</dbReference>
<reference evidence="10 11" key="1">
    <citation type="journal article" date="2020" name="Pathogens">
        <title>First Whole Genome Sequence of Anaplasma platys, an Obligate Intracellular Rickettsial Pathogen of Dogs.</title>
        <authorList>
            <person name="Llanes A."/>
            <person name="Rajeev S."/>
        </authorList>
    </citation>
    <scope>NUCLEOTIDE SEQUENCE [LARGE SCALE GENOMIC DNA]</scope>
    <source>
        <strain evidence="10 11">S3</strain>
    </source>
</reference>
<evidence type="ECO:0000256" key="7">
    <source>
        <dbReference type="HAMAP-Rule" id="MF_01228"/>
    </source>
</evidence>
<evidence type="ECO:0000256" key="4">
    <source>
        <dbReference type="ARBA" id="ARBA00022917"/>
    </source>
</evidence>
<dbReference type="Gene3D" id="2.170.220.10">
    <property type="match status" value="1"/>
</dbReference>
<dbReference type="Proteomes" id="UP000500930">
    <property type="component" value="Chromosome"/>
</dbReference>
<feature type="domain" description="Methionyl/Leucyl tRNA synthetase" evidence="8">
    <location>
        <begin position="150"/>
        <end position="363"/>
    </location>
</feature>